<dbReference type="GO" id="GO:0035869">
    <property type="term" value="C:ciliary transition zone"/>
    <property type="evidence" value="ECO:0007669"/>
    <property type="project" value="EnsemblMetazoa"/>
</dbReference>
<keyword evidence="7" id="KW-1185">Reference proteome</keyword>
<evidence type="ECO:0000313" key="6">
    <source>
        <dbReference type="EnsemblMetazoa" id="PPA46717.1"/>
    </source>
</evidence>
<reference evidence="7" key="1">
    <citation type="journal article" date="2008" name="Nat. Genet.">
        <title>The Pristionchus pacificus genome provides a unique perspective on nematode lifestyle and parasitism.</title>
        <authorList>
            <person name="Dieterich C."/>
            <person name="Clifton S.W."/>
            <person name="Schuster L.N."/>
            <person name="Chinwalla A."/>
            <person name="Delehaunty K."/>
            <person name="Dinkelacker I."/>
            <person name="Fulton L."/>
            <person name="Fulton R."/>
            <person name="Godfrey J."/>
            <person name="Minx P."/>
            <person name="Mitreva M."/>
            <person name="Roeseler W."/>
            <person name="Tian H."/>
            <person name="Witte H."/>
            <person name="Yang S.P."/>
            <person name="Wilson R.K."/>
            <person name="Sommer R.J."/>
        </authorList>
    </citation>
    <scope>NUCLEOTIDE SEQUENCE [LARGE SCALE GENOMIC DNA]</scope>
    <source>
        <strain evidence="7">PS312</strain>
    </source>
</reference>
<evidence type="ECO:0000256" key="4">
    <source>
        <dbReference type="ARBA" id="ARBA00023273"/>
    </source>
</evidence>
<dbReference type="GO" id="GO:0005794">
    <property type="term" value="C:Golgi apparatus"/>
    <property type="evidence" value="ECO:0000318"/>
    <property type="project" value="GO_Central"/>
</dbReference>
<evidence type="ECO:0000256" key="2">
    <source>
        <dbReference type="ARBA" id="ARBA00009415"/>
    </source>
</evidence>
<comment type="subcellular location">
    <subcellularLocation>
        <location evidence="1">Cell projection</location>
        <location evidence="1">Cilium</location>
    </subcellularLocation>
</comment>
<reference evidence="6" key="2">
    <citation type="submission" date="2022-06" db="UniProtKB">
        <authorList>
            <consortium name="EnsemblMetazoa"/>
        </authorList>
    </citation>
    <scope>IDENTIFICATION</scope>
    <source>
        <strain evidence="6">PS312</strain>
    </source>
</reference>
<dbReference type="GO" id="GO:0005930">
    <property type="term" value="C:axoneme"/>
    <property type="evidence" value="ECO:0007669"/>
    <property type="project" value="EnsemblMetazoa"/>
</dbReference>
<dbReference type="InterPro" id="IPR019530">
    <property type="entry name" value="Intra-flagellar_transport_57"/>
</dbReference>
<dbReference type="GO" id="GO:0030992">
    <property type="term" value="C:intraciliary transport particle B"/>
    <property type="evidence" value="ECO:0000318"/>
    <property type="project" value="GO_Central"/>
</dbReference>
<feature type="region of interest" description="Disordered" evidence="5">
    <location>
        <begin position="319"/>
        <end position="342"/>
    </location>
</feature>
<evidence type="ECO:0000256" key="1">
    <source>
        <dbReference type="ARBA" id="ARBA00004138"/>
    </source>
</evidence>
<organism evidence="6 7">
    <name type="scientific">Pristionchus pacificus</name>
    <name type="common">Parasitic nematode worm</name>
    <dbReference type="NCBI Taxonomy" id="54126"/>
    <lineage>
        <taxon>Eukaryota</taxon>
        <taxon>Metazoa</taxon>
        <taxon>Ecdysozoa</taxon>
        <taxon>Nematoda</taxon>
        <taxon>Chromadorea</taxon>
        <taxon>Rhabditida</taxon>
        <taxon>Rhabditina</taxon>
        <taxon>Diplogasteromorpha</taxon>
        <taxon>Diplogasteroidea</taxon>
        <taxon>Neodiplogasteridae</taxon>
        <taxon>Pristionchus</taxon>
    </lineage>
</organism>
<dbReference type="GO" id="GO:0007635">
    <property type="term" value="P:chemosensory behavior"/>
    <property type="evidence" value="ECO:0007669"/>
    <property type="project" value="EnsemblMetazoa"/>
</dbReference>
<dbReference type="PANTHER" id="PTHR16011">
    <property type="entry name" value="IFT57/HIPPI"/>
    <property type="match status" value="1"/>
</dbReference>
<dbReference type="GO" id="GO:0035720">
    <property type="term" value="P:intraciliary anterograde transport"/>
    <property type="evidence" value="ECO:0007669"/>
    <property type="project" value="EnsemblMetazoa"/>
</dbReference>
<proteinExistence type="inferred from homology"/>
<name>A0A8R1Z7C0_PRIPA</name>
<dbReference type="GO" id="GO:1905515">
    <property type="term" value="P:non-motile cilium assembly"/>
    <property type="evidence" value="ECO:0000318"/>
    <property type="project" value="GO_Central"/>
</dbReference>
<dbReference type="OrthoDB" id="423881at2759"/>
<gene>
    <name evidence="6" type="primary">WBGene00304496</name>
</gene>
<dbReference type="Pfam" id="PF10498">
    <property type="entry name" value="IFT57"/>
    <property type="match status" value="1"/>
</dbReference>
<evidence type="ECO:0000313" key="7">
    <source>
        <dbReference type="Proteomes" id="UP000005239"/>
    </source>
</evidence>
<feature type="compositionally biased region" description="Basic and acidic residues" evidence="5">
    <location>
        <begin position="319"/>
        <end position="329"/>
    </location>
</feature>
<dbReference type="PANTHER" id="PTHR16011:SF0">
    <property type="entry name" value="INTRAFLAGELLAR TRANSPORT PROTEIN 57 HOMOLOG"/>
    <property type="match status" value="1"/>
</dbReference>
<comment type="similarity">
    <text evidence="2">Belongs to the IFT57 family.</text>
</comment>
<evidence type="ECO:0000256" key="3">
    <source>
        <dbReference type="ARBA" id="ARBA00023069"/>
    </source>
</evidence>
<dbReference type="AlphaFoldDB" id="A0A8R1Z7C0"/>
<dbReference type="EnsemblMetazoa" id="PPA46717.1">
    <property type="protein sequence ID" value="PPA46717.1"/>
    <property type="gene ID" value="WBGene00304496"/>
</dbReference>
<dbReference type="GO" id="GO:0005815">
    <property type="term" value="C:microtubule organizing center"/>
    <property type="evidence" value="ECO:0000318"/>
    <property type="project" value="GO_Central"/>
</dbReference>
<dbReference type="GO" id="GO:0035721">
    <property type="term" value="P:intraciliary retrograde transport"/>
    <property type="evidence" value="ECO:0007669"/>
    <property type="project" value="EnsemblMetazoa"/>
</dbReference>
<dbReference type="GO" id="GO:0036064">
    <property type="term" value="C:ciliary basal body"/>
    <property type="evidence" value="ECO:0007669"/>
    <property type="project" value="EnsemblMetazoa"/>
</dbReference>
<dbReference type="GO" id="GO:0042073">
    <property type="term" value="P:intraciliary transport"/>
    <property type="evidence" value="ECO:0000318"/>
    <property type="project" value="GO_Central"/>
</dbReference>
<accession>A0A8R1Z7C0</accession>
<feature type="region of interest" description="Disordered" evidence="5">
    <location>
        <begin position="173"/>
        <end position="202"/>
    </location>
</feature>
<feature type="compositionally biased region" description="Acidic residues" evidence="5">
    <location>
        <begin position="178"/>
        <end position="202"/>
    </location>
</feature>
<dbReference type="Proteomes" id="UP000005239">
    <property type="component" value="Unassembled WGS sequence"/>
</dbReference>
<keyword evidence="4" id="KW-0966">Cell projection</keyword>
<keyword evidence="3" id="KW-0969">Cilium</keyword>
<sequence>MNPQSYLDYGVQSSFSCHFYHSSLQMEDDNSSDGPSLHVSGPGDAYSILISSQNLLEKLKCLSYEKGFIKGEKGRPIEKHNFISRSSGEAFFSFVSLSAWLIGQSGNTSFPTPSQVDDPNTTLANINAFLRSKDKGGDWSLSRLKSGSGEEVIDALNQLADLALSHQSFSFKKPIVREEEEGNSDDEEGGESSGDESDREGELAMDEDDAVLVDLSLPKTTSDTIEGVLKSDIKMIENWKEEVDRVTPLLKIMLPDGKDWRIHMDKMVRMMGKMDELKGVVGGKIVEMGVAMEKSIGIIESREKSLALQMESSLGKLKEKKDDLAEKTETYNSRSGGIDHRNKTLDSVTQDIRQIKEHIEREETKSTDGAPLVRIRQSLIRLEEESMKLGVQCAVAEQYLLHSHLSERLTYSKNAFGLL</sequence>
<dbReference type="GO" id="GO:0005929">
    <property type="term" value="C:cilium"/>
    <property type="evidence" value="ECO:0000318"/>
    <property type="project" value="GO_Central"/>
</dbReference>
<dbReference type="GO" id="GO:0008104">
    <property type="term" value="P:intracellular protein localization"/>
    <property type="evidence" value="ECO:0007669"/>
    <property type="project" value="EnsemblMetazoa"/>
</dbReference>
<evidence type="ECO:0000256" key="5">
    <source>
        <dbReference type="SAM" id="MobiDB-lite"/>
    </source>
</evidence>
<protein>
    <submittedName>
        <fullName evidence="6">Uncharacterized protein</fullName>
    </submittedName>
</protein>